<evidence type="ECO:0000313" key="11">
    <source>
        <dbReference type="Proteomes" id="UP001346149"/>
    </source>
</evidence>
<dbReference type="CDD" id="cd16454">
    <property type="entry name" value="RING-H2_PA-TM-RING"/>
    <property type="match status" value="1"/>
</dbReference>
<organism evidence="10 11">
    <name type="scientific">Trapa natans</name>
    <name type="common">Water chestnut</name>
    <dbReference type="NCBI Taxonomy" id="22666"/>
    <lineage>
        <taxon>Eukaryota</taxon>
        <taxon>Viridiplantae</taxon>
        <taxon>Streptophyta</taxon>
        <taxon>Embryophyta</taxon>
        <taxon>Tracheophyta</taxon>
        <taxon>Spermatophyta</taxon>
        <taxon>Magnoliopsida</taxon>
        <taxon>eudicotyledons</taxon>
        <taxon>Gunneridae</taxon>
        <taxon>Pentapetalae</taxon>
        <taxon>rosids</taxon>
        <taxon>malvids</taxon>
        <taxon>Myrtales</taxon>
        <taxon>Lythraceae</taxon>
        <taxon>Trapa</taxon>
    </lineage>
</organism>
<dbReference type="InterPro" id="IPR013083">
    <property type="entry name" value="Znf_RING/FYVE/PHD"/>
</dbReference>
<keyword evidence="5 8" id="KW-0863">Zinc-finger</keyword>
<evidence type="ECO:0000256" key="3">
    <source>
        <dbReference type="ARBA" id="ARBA00022679"/>
    </source>
</evidence>
<keyword evidence="7" id="KW-0862">Zinc</keyword>
<accession>A0AAN7R7K4</accession>
<reference evidence="10 11" key="1">
    <citation type="journal article" date="2023" name="Hortic Res">
        <title>Pangenome of water caltrop reveals structural variations and asymmetric subgenome divergence after allopolyploidization.</title>
        <authorList>
            <person name="Zhang X."/>
            <person name="Chen Y."/>
            <person name="Wang L."/>
            <person name="Yuan Y."/>
            <person name="Fang M."/>
            <person name="Shi L."/>
            <person name="Lu R."/>
            <person name="Comes H.P."/>
            <person name="Ma Y."/>
            <person name="Chen Y."/>
            <person name="Huang G."/>
            <person name="Zhou Y."/>
            <person name="Zheng Z."/>
            <person name="Qiu Y."/>
        </authorList>
    </citation>
    <scope>NUCLEOTIDE SEQUENCE [LARGE SCALE GENOMIC DNA]</scope>
    <source>
        <strain evidence="10">F231</strain>
    </source>
</reference>
<dbReference type="InterPro" id="IPR045191">
    <property type="entry name" value="MBR1/2-like"/>
</dbReference>
<keyword evidence="6" id="KW-0833">Ubl conjugation pathway</keyword>
<dbReference type="EMBL" id="JAXQNO010000008">
    <property type="protein sequence ID" value="KAK4792662.1"/>
    <property type="molecule type" value="Genomic_DNA"/>
</dbReference>
<evidence type="ECO:0000259" key="9">
    <source>
        <dbReference type="PROSITE" id="PS50089"/>
    </source>
</evidence>
<keyword evidence="4" id="KW-0479">Metal-binding</keyword>
<dbReference type="GO" id="GO:0061630">
    <property type="term" value="F:ubiquitin protein ligase activity"/>
    <property type="evidence" value="ECO:0007669"/>
    <property type="project" value="UniProtKB-EC"/>
</dbReference>
<dbReference type="EC" id="2.3.2.27" evidence="2"/>
<keyword evidence="11" id="KW-1185">Reference proteome</keyword>
<dbReference type="SUPFAM" id="SSF57850">
    <property type="entry name" value="RING/U-box"/>
    <property type="match status" value="1"/>
</dbReference>
<dbReference type="Pfam" id="PF13639">
    <property type="entry name" value="zf-RING_2"/>
    <property type="match status" value="1"/>
</dbReference>
<dbReference type="Gene3D" id="3.30.40.10">
    <property type="entry name" value="Zinc/RING finger domain, C3HC4 (zinc finger)"/>
    <property type="match status" value="1"/>
</dbReference>
<protein>
    <recommendedName>
        <fullName evidence="2">RING-type E3 ubiquitin transferase</fullName>
        <ecNumber evidence="2">2.3.2.27</ecNumber>
    </recommendedName>
</protein>
<sequence>MSFHRFILQGKISTCDEEYDDDDMILFCVNYENTTKIVVMDDDEDVYLESTNENSIDETATRYLYKSQLINFQRGRVESVFTSMAEDLVPDDWAEETVEQLVEAAYTVGKKLRYSSNDDDEPLRVDIKIDTQKVVEPDEDSDSSIVDYFQEIHVNYRMDPNAKVYRRTGLASCSTVSFDEVEDESCSICTEDYESGDNIVSIDCSHQFHSGCILKWVRRNSNCPLCRSDVPCENEMVVVHDPVIHYLSDDDEDED</sequence>
<keyword evidence="3" id="KW-0808">Transferase</keyword>
<dbReference type="Proteomes" id="UP001346149">
    <property type="component" value="Unassembled WGS sequence"/>
</dbReference>
<dbReference type="SMART" id="SM00184">
    <property type="entry name" value="RING"/>
    <property type="match status" value="1"/>
</dbReference>
<proteinExistence type="predicted"/>
<dbReference type="PROSITE" id="PS50089">
    <property type="entry name" value="ZF_RING_2"/>
    <property type="match status" value="1"/>
</dbReference>
<dbReference type="PANTHER" id="PTHR22937:SF65">
    <property type="entry name" value="E3 UBIQUITIN-PROTEIN LIGASE ARK2C"/>
    <property type="match status" value="1"/>
</dbReference>
<dbReference type="GO" id="GO:0008270">
    <property type="term" value="F:zinc ion binding"/>
    <property type="evidence" value="ECO:0007669"/>
    <property type="project" value="UniProtKB-KW"/>
</dbReference>
<evidence type="ECO:0000256" key="6">
    <source>
        <dbReference type="ARBA" id="ARBA00022786"/>
    </source>
</evidence>
<evidence type="ECO:0000256" key="4">
    <source>
        <dbReference type="ARBA" id="ARBA00022723"/>
    </source>
</evidence>
<gene>
    <name evidence="10" type="ORF">SAY86_023097</name>
</gene>
<dbReference type="PANTHER" id="PTHR22937">
    <property type="entry name" value="E3 UBIQUITIN-PROTEIN LIGASE RNF165"/>
    <property type="match status" value="1"/>
</dbReference>
<evidence type="ECO:0000256" key="2">
    <source>
        <dbReference type="ARBA" id="ARBA00012483"/>
    </source>
</evidence>
<name>A0AAN7R7K4_TRANT</name>
<evidence type="ECO:0000256" key="8">
    <source>
        <dbReference type="PROSITE-ProRule" id="PRU00175"/>
    </source>
</evidence>
<feature type="domain" description="RING-type" evidence="9">
    <location>
        <begin position="186"/>
        <end position="227"/>
    </location>
</feature>
<comment type="caution">
    <text evidence="10">The sequence shown here is derived from an EMBL/GenBank/DDBJ whole genome shotgun (WGS) entry which is preliminary data.</text>
</comment>
<dbReference type="InterPro" id="IPR001841">
    <property type="entry name" value="Znf_RING"/>
</dbReference>
<evidence type="ECO:0000313" key="10">
    <source>
        <dbReference type="EMBL" id="KAK4792662.1"/>
    </source>
</evidence>
<dbReference type="AlphaFoldDB" id="A0AAN7R7K4"/>
<evidence type="ECO:0000256" key="1">
    <source>
        <dbReference type="ARBA" id="ARBA00000900"/>
    </source>
</evidence>
<comment type="catalytic activity">
    <reaction evidence="1">
        <text>S-ubiquitinyl-[E2 ubiquitin-conjugating enzyme]-L-cysteine + [acceptor protein]-L-lysine = [E2 ubiquitin-conjugating enzyme]-L-cysteine + N(6)-ubiquitinyl-[acceptor protein]-L-lysine.</text>
        <dbReference type="EC" id="2.3.2.27"/>
    </reaction>
</comment>
<evidence type="ECO:0000256" key="7">
    <source>
        <dbReference type="ARBA" id="ARBA00022833"/>
    </source>
</evidence>
<evidence type="ECO:0000256" key="5">
    <source>
        <dbReference type="ARBA" id="ARBA00022771"/>
    </source>
</evidence>